<evidence type="ECO:0000256" key="1">
    <source>
        <dbReference type="ARBA" id="ARBA00010216"/>
    </source>
</evidence>
<protein>
    <submittedName>
        <fullName evidence="3">Protein EFR3</fullName>
    </submittedName>
</protein>
<feature type="region of interest" description="Disordered" evidence="2">
    <location>
        <begin position="856"/>
        <end position="875"/>
    </location>
</feature>
<sequence length="1124" mass="126184">MHAIRQKCRPKHQVLILNCYPRTVKGAVDVKPNSSELSYLLYYATTRRSKVQKVGAFLEKKTASDVWRARIGNVQVTLQIVAGLIEKAPRDLPLYATHVLKLLNIILSAHDITMVESSLLTFESFCQNHDEASLSADQEYLCQYENIVSKYASLALENPSITNPTLSTPVALRWKNLGLQAIKSVFSSEALASIAGRLLNLIVPILLDTIWSENSDYINLLEQKTKVEVKFRTRSFSRRRASIATIHTVETSSSSKAALSGTTADADKVAEEDNTVLSLECLRLIFAVNNKAQIHGATLATLKYIGDFSIKQKNNLLPTESRAIQIFQMISRWAPVQDRYTILVTTLDLLVNSSIDIDIDDFQKQLLYATMIDSLLKSDINLIGLGVLDVLIGLIRHLLRVLQSSRPPSQEANTICEVSTTSDGQWPLKNTTEAHIEALPKPILRKKLLEKLQDCIGNLATHIYYADQISDMVSALICRIKLRSSTNLQHLASTIESSTFVTSRSNPTGDLEEINSEGLFLFANARVSVLKAINSILLTASLRKSLSVIGNLARNYVSTRVWEGTHWLLCDNDNDVRKAYVAALLTWMKYEMSEYAPRMSDSKPIIPSRTIKVGTNINSNMRSISNTWPREKPTTKRQHQSAFLDLLHLTIYENALKYSEREEEIIILYILLHGLVDNLGISAVRHGLPMIFRLQYDISEQISPLAKIHISSLCYGYFWILCEKFKLNTTPVDIEIQCEIHRRQKNQLWLNEIRYPPPCLDQIRTPEQQDPSQTILLESLHPDSLKPFTERLRMVELIFLSYSEGLMVQGINSPTSPSRTCTQPILDSSKPHIEFETSEDLKEQLISEWSSETVAAQQSIKPESLSGSRTGTSTLRHRNYLSIGGNDRSYSPPAYNQSSRGYKSESRSSSNNGPKVGLGSLKKTRRTSELSPSTTGGSRQNSITRVEYLKRILSGQEQKVSRSRIIENMTPSNASSESMLSYAYTTSEISFNPSQSNLSQLEFSASDREPNKLAESKSHDEESRHNAPLSSNPVLVDERFGFLSDSKEIDTVPPIPSIPRLYKDELTAESELALEDNDSICEKRGTRSQIQLLSKESPVALENFLKEIDVGSERATGYVTKPPY</sequence>
<name>A0A420HKC6_9PEZI</name>
<dbReference type="GO" id="GO:0072659">
    <property type="term" value="P:protein localization to plasma membrane"/>
    <property type="evidence" value="ECO:0007669"/>
    <property type="project" value="InterPro"/>
</dbReference>
<feature type="compositionally biased region" description="Polar residues" evidence="2">
    <location>
        <begin position="969"/>
        <end position="978"/>
    </location>
</feature>
<dbReference type="Pfam" id="PF21072">
    <property type="entry name" value="EFR3"/>
    <property type="match status" value="1"/>
</dbReference>
<organism evidence="3 4">
    <name type="scientific">Erysiphe neolycopersici</name>
    <dbReference type="NCBI Taxonomy" id="212602"/>
    <lineage>
        <taxon>Eukaryota</taxon>
        <taxon>Fungi</taxon>
        <taxon>Dikarya</taxon>
        <taxon>Ascomycota</taxon>
        <taxon>Pezizomycotina</taxon>
        <taxon>Leotiomycetes</taxon>
        <taxon>Erysiphales</taxon>
        <taxon>Erysiphaceae</taxon>
        <taxon>Erysiphe</taxon>
    </lineage>
</organism>
<dbReference type="AlphaFoldDB" id="A0A420HKC6"/>
<comment type="similarity">
    <text evidence="1">Belongs to the EFR3 family.</text>
</comment>
<dbReference type="EMBL" id="MCFK01007139">
    <property type="protein sequence ID" value="RKF57874.1"/>
    <property type="molecule type" value="Genomic_DNA"/>
</dbReference>
<feature type="region of interest" description="Disordered" evidence="2">
    <location>
        <begin position="957"/>
        <end position="978"/>
    </location>
</feature>
<dbReference type="PANTHER" id="PTHR47766:SF1">
    <property type="entry name" value="PROTEIN EFR3"/>
    <property type="match status" value="1"/>
</dbReference>
<dbReference type="GO" id="GO:0005886">
    <property type="term" value="C:plasma membrane"/>
    <property type="evidence" value="ECO:0007669"/>
    <property type="project" value="TreeGrafter"/>
</dbReference>
<dbReference type="InterPro" id="IPR049150">
    <property type="entry name" value="EFR3_HEAT-like_rpt"/>
</dbReference>
<evidence type="ECO:0000256" key="2">
    <source>
        <dbReference type="SAM" id="MobiDB-lite"/>
    </source>
</evidence>
<evidence type="ECO:0000313" key="3">
    <source>
        <dbReference type="EMBL" id="RKF57874.1"/>
    </source>
</evidence>
<dbReference type="STRING" id="212602.A0A420HKC6"/>
<dbReference type="OrthoDB" id="19232at2759"/>
<dbReference type="Proteomes" id="UP000286134">
    <property type="component" value="Unassembled WGS sequence"/>
</dbReference>
<feature type="compositionally biased region" description="Basic and acidic residues" evidence="2">
    <location>
        <begin position="1005"/>
        <end position="1025"/>
    </location>
</feature>
<accession>A0A420HKC6</accession>
<evidence type="ECO:0000313" key="4">
    <source>
        <dbReference type="Proteomes" id="UP000286134"/>
    </source>
</evidence>
<feature type="compositionally biased region" description="Low complexity" evidence="2">
    <location>
        <begin position="864"/>
        <end position="874"/>
    </location>
</feature>
<comment type="caution">
    <text evidence="3">The sequence shown here is derived from an EMBL/GenBank/DDBJ whole genome shotgun (WGS) entry which is preliminary data.</text>
</comment>
<keyword evidence="4" id="KW-1185">Reference proteome</keyword>
<reference evidence="3 4" key="1">
    <citation type="journal article" date="2018" name="BMC Genomics">
        <title>Comparative genome analyses reveal sequence features reflecting distinct modes of host-adaptation between dicot and monocot powdery mildew.</title>
        <authorList>
            <person name="Wu Y."/>
            <person name="Ma X."/>
            <person name="Pan Z."/>
            <person name="Kale S.D."/>
            <person name="Song Y."/>
            <person name="King H."/>
            <person name="Zhang Q."/>
            <person name="Presley C."/>
            <person name="Deng X."/>
            <person name="Wei C.I."/>
            <person name="Xiao S."/>
        </authorList>
    </citation>
    <scope>NUCLEOTIDE SEQUENCE [LARGE SCALE GENOMIC DNA]</scope>
    <source>
        <strain evidence="3">UMSG2</strain>
    </source>
</reference>
<feature type="region of interest" description="Disordered" evidence="2">
    <location>
        <begin position="1000"/>
        <end position="1032"/>
    </location>
</feature>
<feature type="region of interest" description="Disordered" evidence="2">
    <location>
        <begin position="881"/>
        <end position="942"/>
    </location>
</feature>
<feature type="compositionally biased region" description="Polar residues" evidence="2">
    <location>
        <begin position="929"/>
        <end position="942"/>
    </location>
</feature>
<gene>
    <name evidence="3" type="ORF">OnM2_071032</name>
</gene>
<dbReference type="InterPro" id="IPR039786">
    <property type="entry name" value="EFR3"/>
</dbReference>
<dbReference type="PANTHER" id="PTHR47766">
    <property type="entry name" value="PROTEIN EFR3"/>
    <property type="match status" value="1"/>
</dbReference>
<proteinExistence type="inferred from homology"/>